<accession>A0A0A0BJ71</accession>
<keyword evidence="3" id="KW-1185">Reference proteome</keyword>
<reference evidence="2 3" key="1">
    <citation type="submission" date="2013-08" db="EMBL/GenBank/DDBJ databases">
        <title>Genome sequencing of Cellulomonas bogoriensis 69B4.</title>
        <authorList>
            <person name="Chen F."/>
            <person name="Li Y."/>
            <person name="Wang G."/>
        </authorList>
    </citation>
    <scope>NUCLEOTIDE SEQUENCE [LARGE SCALE GENOMIC DNA]</scope>
    <source>
        <strain evidence="2 3">69B4</strain>
    </source>
</reference>
<evidence type="ECO:0000313" key="3">
    <source>
        <dbReference type="Proteomes" id="UP000054314"/>
    </source>
</evidence>
<dbReference type="Proteomes" id="UP000054314">
    <property type="component" value="Unassembled WGS sequence"/>
</dbReference>
<dbReference type="AlphaFoldDB" id="A0A0A0BJ71"/>
<dbReference type="EMBL" id="AXCZ01000293">
    <property type="protein sequence ID" value="KGM08558.1"/>
    <property type="molecule type" value="Genomic_DNA"/>
</dbReference>
<proteinExistence type="predicted"/>
<protein>
    <submittedName>
        <fullName evidence="2">Uncharacterized protein</fullName>
    </submittedName>
</protein>
<evidence type="ECO:0000256" key="1">
    <source>
        <dbReference type="SAM" id="MobiDB-lite"/>
    </source>
</evidence>
<feature type="region of interest" description="Disordered" evidence="1">
    <location>
        <begin position="127"/>
        <end position="154"/>
    </location>
</feature>
<comment type="caution">
    <text evidence="2">The sequence shown here is derived from an EMBL/GenBank/DDBJ whole genome shotgun (WGS) entry which is preliminary data.</text>
</comment>
<evidence type="ECO:0000313" key="2">
    <source>
        <dbReference type="EMBL" id="KGM08558.1"/>
    </source>
</evidence>
<organism evidence="2 3">
    <name type="scientific">Cellulomonas bogoriensis 69B4 = DSM 16987</name>
    <dbReference type="NCBI Taxonomy" id="1386082"/>
    <lineage>
        <taxon>Bacteria</taxon>
        <taxon>Bacillati</taxon>
        <taxon>Actinomycetota</taxon>
        <taxon>Actinomycetes</taxon>
        <taxon>Micrococcales</taxon>
        <taxon>Cellulomonadaceae</taxon>
        <taxon>Cellulomonas</taxon>
    </lineage>
</organism>
<sequence>AGVTWLILHTCAHGPAQVVPTVAALALGQVVVHLAACHHAVVGGHDHGAMGVTESSVAALQHAASMPGGLGAPMLALHVAATVGLAMLLVHGDGVLWRLWDLGRRLAPALPVPVPVRPTAPGPQALAVVPRPVPAPGTGSVDRRGPPVPVVAPA</sequence>
<feature type="non-terminal residue" evidence="2">
    <location>
        <position position="1"/>
    </location>
</feature>
<name>A0A0A0BJ71_9CELL</name>
<gene>
    <name evidence="2" type="ORF">N869_09505</name>
</gene>